<proteinExistence type="predicted"/>
<accession>A0A9W4U7H6</accession>
<keyword evidence="2" id="KW-1185">Reference proteome</keyword>
<reference evidence="1" key="1">
    <citation type="submission" date="2023-01" db="EMBL/GenBank/DDBJ databases">
        <authorList>
            <person name="Van Ghelder C."/>
            <person name="Rancurel C."/>
        </authorList>
    </citation>
    <scope>NUCLEOTIDE SEQUENCE</scope>
    <source>
        <strain evidence="1">CNCM I-4278</strain>
    </source>
</reference>
<sequence length="432" mass="50037">MYVAAHSLRVTNMTSSRLWPPHDKNPTVKLYAFKQSTHEVPHTFPVRLLPGTKILAVGHIQVRVPGLGWRMLEEWLIDWAMAEYERGTCDMTYDERRAFYKHPVAGLKAQGKWWAKNRKHFPVMTLPAEIRSIVWRHALGSNISPFKTSDRHGNSQLSIMDTWKDDIESFDDFQRKLARGSINHNLLLVSKAVNKEAFLAARMATKHFTDCHVLGDLIRNLAPQQMNWLGKIHLDMDLTVFFDFFGVTVEPFLQFTTVHDGISGSAVLKRLPALRVLELNVQSPWVVFSRDRRREPSRFAERNPWRKFRSESGMTYDEVDVEPCFKVVVDWMLLAAFPFIQQIPKIVLLGAVKTCLREKWRAILAQAKREKHLDEADRSFSYEMEVQRLMLNPPSILNVPECHCPASCKDSLRPRDLLEFDSDDAYVKDEVH</sequence>
<protein>
    <submittedName>
        <fullName evidence="1">Uncharacterized protein</fullName>
    </submittedName>
</protein>
<evidence type="ECO:0000313" key="1">
    <source>
        <dbReference type="EMBL" id="CAI6313040.1"/>
    </source>
</evidence>
<dbReference type="Proteomes" id="UP001152607">
    <property type="component" value="Unassembled WGS sequence"/>
</dbReference>
<gene>
    <name evidence="1" type="ORF">PDIGIT_LOCUS3292</name>
</gene>
<comment type="caution">
    <text evidence="1">The sequence shown here is derived from an EMBL/GenBank/DDBJ whole genome shotgun (WGS) entry which is preliminary data.</text>
</comment>
<dbReference type="EMBL" id="CAOQHR010000002">
    <property type="protein sequence ID" value="CAI6313040.1"/>
    <property type="molecule type" value="Genomic_DNA"/>
</dbReference>
<dbReference type="PANTHER" id="PTHR38790:SF9">
    <property type="entry name" value="F-BOX DOMAIN-CONTAINING PROTEIN"/>
    <property type="match status" value="1"/>
</dbReference>
<dbReference type="AlphaFoldDB" id="A0A9W4U7H6"/>
<dbReference type="OrthoDB" id="5335493at2759"/>
<name>A0A9W4U7H6_9PLEO</name>
<evidence type="ECO:0000313" key="2">
    <source>
        <dbReference type="Proteomes" id="UP001152607"/>
    </source>
</evidence>
<organism evidence="1 2">
    <name type="scientific">Periconia digitata</name>
    <dbReference type="NCBI Taxonomy" id="1303443"/>
    <lineage>
        <taxon>Eukaryota</taxon>
        <taxon>Fungi</taxon>
        <taxon>Dikarya</taxon>
        <taxon>Ascomycota</taxon>
        <taxon>Pezizomycotina</taxon>
        <taxon>Dothideomycetes</taxon>
        <taxon>Pleosporomycetidae</taxon>
        <taxon>Pleosporales</taxon>
        <taxon>Massarineae</taxon>
        <taxon>Periconiaceae</taxon>
        <taxon>Periconia</taxon>
    </lineage>
</organism>
<dbReference type="PANTHER" id="PTHR38790">
    <property type="entry name" value="2EXR DOMAIN-CONTAINING PROTEIN-RELATED"/>
    <property type="match status" value="1"/>
</dbReference>